<proteinExistence type="predicted"/>
<protein>
    <submittedName>
        <fullName evidence="2">Uncharacterized protein</fullName>
    </submittedName>
</protein>
<dbReference type="Proteomes" id="UP001147746">
    <property type="component" value="Unassembled WGS sequence"/>
</dbReference>
<feature type="region of interest" description="Disordered" evidence="1">
    <location>
        <begin position="1"/>
        <end position="49"/>
    </location>
</feature>
<organism evidence="2 3">
    <name type="scientific">Penicillium atrosanguineum</name>
    <dbReference type="NCBI Taxonomy" id="1132637"/>
    <lineage>
        <taxon>Eukaryota</taxon>
        <taxon>Fungi</taxon>
        <taxon>Dikarya</taxon>
        <taxon>Ascomycota</taxon>
        <taxon>Pezizomycotina</taxon>
        <taxon>Eurotiomycetes</taxon>
        <taxon>Eurotiomycetidae</taxon>
        <taxon>Eurotiales</taxon>
        <taxon>Aspergillaceae</taxon>
        <taxon>Penicillium</taxon>
    </lineage>
</organism>
<reference evidence="2" key="1">
    <citation type="submission" date="2022-12" db="EMBL/GenBank/DDBJ databases">
        <authorList>
            <person name="Petersen C."/>
        </authorList>
    </citation>
    <scope>NUCLEOTIDE SEQUENCE</scope>
    <source>
        <strain evidence="2">IBT 21472</strain>
    </source>
</reference>
<sequence>MADEIEVRNTTSAHQEEDNQDESQHDPQNGSQPMLPFNPNEVPDIPIYEPPYVPLPTFKRTHDEMEGPVDELLERMVKMNEEMRKRRVLVEMQNVYLEDQRLFLEARARVRLQIEAQRRLTRSLEMAAVQDNADGAPNGTCNRMPNGEINDEITILGSARALTANRAASPIESVEGKPIRSKSAAPIARNRVLSVSEQRIRAQSRPFISYQSKTQKAIDELIQSTSMGAATTDRESELPDLGSGSEDCEMEDGDGAADENEGEPSASASASEHEENPSNADETAGNASRSSPPPLEPPSHAPTTPRRMLRMRAEPSHTPTGPRRMSPVPPEPCLAPCRAKNFTEVRKFLTFMESHFAEHPAYYNDDRKLNAAKRSLVPLLQAKWVAHASKLRRVTWFDMCVFLAGVGGEGCPRDTAVKLYHESTQRKYQTVTEFAIWLEQYTPCVSFRDHDHFRHLVDTILPSVRNRVGKKWMDYDDISSLVAFLQEVENSTPGREKITKKK</sequence>
<name>A0A9W9PT76_9EURO</name>
<keyword evidence="3" id="KW-1185">Reference proteome</keyword>
<gene>
    <name evidence="2" type="ORF">N7476_008226</name>
</gene>
<evidence type="ECO:0000256" key="1">
    <source>
        <dbReference type="SAM" id="MobiDB-lite"/>
    </source>
</evidence>
<feature type="compositionally biased region" description="Acidic residues" evidence="1">
    <location>
        <begin position="246"/>
        <end position="262"/>
    </location>
</feature>
<dbReference type="EMBL" id="JAPZBO010000008">
    <property type="protein sequence ID" value="KAJ5307570.1"/>
    <property type="molecule type" value="Genomic_DNA"/>
</dbReference>
<accession>A0A9W9PT76</accession>
<evidence type="ECO:0000313" key="3">
    <source>
        <dbReference type="Proteomes" id="UP001147746"/>
    </source>
</evidence>
<reference evidence="2" key="2">
    <citation type="journal article" date="2023" name="IMA Fungus">
        <title>Comparative genomic study of the Penicillium genus elucidates a diverse pangenome and 15 lateral gene transfer events.</title>
        <authorList>
            <person name="Petersen C."/>
            <person name="Sorensen T."/>
            <person name="Nielsen M.R."/>
            <person name="Sondergaard T.E."/>
            <person name="Sorensen J.L."/>
            <person name="Fitzpatrick D.A."/>
            <person name="Frisvad J.C."/>
            <person name="Nielsen K.L."/>
        </authorList>
    </citation>
    <scope>NUCLEOTIDE SEQUENCE</scope>
    <source>
        <strain evidence="2">IBT 21472</strain>
    </source>
</reference>
<evidence type="ECO:0000313" key="2">
    <source>
        <dbReference type="EMBL" id="KAJ5307570.1"/>
    </source>
</evidence>
<feature type="region of interest" description="Disordered" evidence="1">
    <location>
        <begin position="225"/>
        <end position="330"/>
    </location>
</feature>
<dbReference type="AlphaFoldDB" id="A0A9W9PT76"/>
<feature type="compositionally biased region" description="Pro residues" evidence="1">
    <location>
        <begin position="291"/>
        <end position="300"/>
    </location>
</feature>
<feature type="compositionally biased region" description="Basic and acidic residues" evidence="1">
    <location>
        <begin position="14"/>
        <end position="25"/>
    </location>
</feature>
<comment type="caution">
    <text evidence="2">The sequence shown here is derived from an EMBL/GenBank/DDBJ whole genome shotgun (WGS) entry which is preliminary data.</text>
</comment>